<dbReference type="PANTHER" id="PTHR27002:SF1000">
    <property type="entry name" value="BNAC01G14680D PROTEIN"/>
    <property type="match status" value="1"/>
</dbReference>
<dbReference type="GO" id="GO:0042742">
    <property type="term" value="P:defense response to bacterium"/>
    <property type="evidence" value="ECO:0007669"/>
    <property type="project" value="TreeGrafter"/>
</dbReference>
<keyword evidence="7" id="KW-1185">Reference proteome</keyword>
<dbReference type="Proteomes" id="UP000032141">
    <property type="component" value="Unassembled WGS sequence"/>
</dbReference>
<dbReference type="GO" id="GO:0005886">
    <property type="term" value="C:plasma membrane"/>
    <property type="evidence" value="ECO:0007669"/>
    <property type="project" value="TreeGrafter"/>
</dbReference>
<reference evidence="6" key="1">
    <citation type="journal article" date="2014" name="Genome Biol.">
        <title>Transcriptome and methylome profiling reveals relics of genome dominance in the mesopolyploid Brassica oleracea.</title>
        <authorList>
            <person name="Parkin I.A."/>
            <person name="Koh C."/>
            <person name="Tang H."/>
            <person name="Robinson S.J."/>
            <person name="Kagale S."/>
            <person name="Clarke W.E."/>
            <person name="Town C.D."/>
            <person name="Nixon J."/>
            <person name="Krishnakumar V."/>
            <person name="Bidwell S.L."/>
            <person name="Denoeud F."/>
            <person name="Belcram H."/>
            <person name="Links M.G."/>
            <person name="Just J."/>
            <person name="Clarke C."/>
            <person name="Bender T."/>
            <person name="Huebert T."/>
            <person name="Mason A.S."/>
            <person name="Pires J.C."/>
            <person name="Barker G."/>
            <person name="Moore J."/>
            <person name="Walley P.G."/>
            <person name="Manoli S."/>
            <person name="Batley J."/>
            <person name="Edwards D."/>
            <person name="Nelson M.N."/>
            <person name="Wang X."/>
            <person name="Paterson A.H."/>
            <person name="King G."/>
            <person name="Bancroft I."/>
            <person name="Chalhoub B."/>
            <person name="Sharpe A.G."/>
        </authorList>
    </citation>
    <scope>NUCLEOTIDE SEQUENCE [LARGE SCALE GENOMIC DNA]</scope>
    <source>
        <strain evidence="6">cv. TO1000</strain>
    </source>
</reference>
<dbReference type="EnsemblPlants" id="Bo01573s010.1">
    <property type="protein sequence ID" value="Bo01573s010.1"/>
    <property type="gene ID" value="Bo01573s010"/>
</dbReference>
<protein>
    <recommendedName>
        <fullName evidence="8">Protein kinase domain-containing protein</fullName>
    </recommendedName>
</protein>
<organism evidence="6 7">
    <name type="scientific">Brassica oleracea var. oleracea</name>
    <dbReference type="NCBI Taxonomy" id="109376"/>
    <lineage>
        <taxon>Eukaryota</taxon>
        <taxon>Viridiplantae</taxon>
        <taxon>Streptophyta</taxon>
        <taxon>Embryophyta</taxon>
        <taxon>Tracheophyta</taxon>
        <taxon>Spermatophyta</taxon>
        <taxon>Magnoliopsida</taxon>
        <taxon>eudicotyledons</taxon>
        <taxon>Gunneridae</taxon>
        <taxon>Pentapetalae</taxon>
        <taxon>rosids</taxon>
        <taxon>malvids</taxon>
        <taxon>Brassicales</taxon>
        <taxon>Brassicaceae</taxon>
        <taxon>Brassiceae</taxon>
        <taxon>Brassica</taxon>
    </lineage>
</organism>
<evidence type="ECO:0008006" key="8">
    <source>
        <dbReference type="Google" id="ProtNLM"/>
    </source>
</evidence>
<keyword evidence="1" id="KW-0723">Serine/threonine-protein kinase</keyword>
<evidence type="ECO:0000256" key="4">
    <source>
        <dbReference type="ARBA" id="ARBA00022777"/>
    </source>
</evidence>
<accession>A0A0D2ZVA4</accession>
<keyword evidence="2" id="KW-0808">Transferase</keyword>
<dbReference type="SUPFAM" id="SSF56112">
    <property type="entry name" value="Protein kinase-like (PK-like)"/>
    <property type="match status" value="1"/>
</dbReference>
<sequence length="110" mass="12440">MYIPTKYSFGIFRGDFRQTGAPRNFLGNVFPRNSVGYFRRNSEEKRNSEELFPTTCFVVIIHDFKAGNILPDADMNLKVADSGMTRIAGVDQTEDNTKIIVGTYGYNMSP</sequence>
<dbReference type="Gene3D" id="1.10.510.10">
    <property type="entry name" value="Transferase(Phosphotransferase) domain 1"/>
    <property type="match status" value="1"/>
</dbReference>
<dbReference type="Gramene" id="Bo01573s010.1">
    <property type="protein sequence ID" value="Bo01573s010.1"/>
    <property type="gene ID" value="Bo01573s010"/>
</dbReference>
<keyword evidence="4" id="KW-0418">Kinase</keyword>
<evidence type="ECO:0000256" key="3">
    <source>
        <dbReference type="ARBA" id="ARBA00022741"/>
    </source>
</evidence>
<dbReference type="STRING" id="109376.A0A0D2ZVA4"/>
<evidence type="ECO:0000256" key="2">
    <source>
        <dbReference type="ARBA" id="ARBA00022679"/>
    </source>
</evidence>
<dbReference type="AlphaFoldDB" id="A0A0D2ZVA4"/>
<name>A0A0D2ZVA4_BRAOL</name>
<dbReference type="HOGENOM" id="CLU_2267487_0_0_1"/>
<dbReference type="GO" id="GO:0004674">
    <property type="term" value="F:protein serine/threonine kinase activity"/>
    <property type="evidence" value="ECO:0007669"/>
    <property type="project" value="UniProtKB-KW"/>
</dbReference>
<reference evidence="6" key="2">
    <citation type="submission" date="2015-06" db="UniProtKB">
        <authorList>
            <consortium name="EnsemblPlants"/>
        </authorList>
    </citation>
    <scope>IDENTIFICATION</scope>
</reference>
<proteinExistence type="predicted"/>
<evidence type="ECO:0000256" key="1">
    <source>
        <dbReference type="ARBA" id="ARBA00022527"/>
    </source>
</evidence>
<keyword evidence="3" id="KW-0547">Nucleotide-binding</keyword>
<dbReference type="GO" id="GO:0005524">
    <property type="term" value="F:ATP binding"/>
    <property type="evidence" value="ECO:0007669"/>
    <property type="project" value="UniProtKB-KW"/>
</dbReference>
<evidence type="ECO:0000313" key="7">
    <source>
        <dbReference type="Proteomes" id="UP000032141"/>
    </source>
</evidence>
<dbReference type="PANTHER" id="PTHR27002">
    <property type="entry name" value="RECEPTOR-LIKE SERINE/THREONINE-PROTEIN KINASE SD1-8"/>
    <property type="match status" value="1"/>
</dbReference>
<keyword evidence="5" id="KW-0067">ATP-binding</keyword>
<evidence type="ECO:0000313" key="6">
    <source>
        <dbReference type="EnsemblPlants" id="Bo01573s010.1"/>
    </source>
</evidence>
<evidence type="ECO:0000256" key="5">
    <source>
        <dbReference type="ARBA" id="ARBA00022840"/>
    </source>
</evidence>
<dbReference type="InterPro" id="IPR011009">
    <property type="entry name" value="Kinase-like_dom_sf"/>
</dbReference>